<feature type="domain" description="Calcium-activated chloride channel N-terminal" evidence="3">
    <location>
        <begin position="29"/>
        <end position="273"/>
    </location>
</feature>
<accession>A0A9N9XQS4</accession>
<dbReference type="InterPro" id="IPR036465">
    <property type="entry name" value="vWFA_dom_sf"/>
</dbReference>
<feature type="transmembrane region" description="Helical" evidence="2">
    <location>
        <begin position="932"/>
        <end position="956"/>
    </location>
</feature>
<keyword evidence="5" id="KW-1185">Reference proteome</keyword>
<evidence type="ECO:0000256" key="2">
    <source>
        <dbReference type="SAM" id="Phobius"/>
    </source>
</evidence>
<dbReference type="Pfam" id="PF08434">
    <property type="entry name" value="CLCA"/>
    <property type="match status" value="1"/>
</dbReference>
<evidence type="ECO:0000313" key="4">
    <source>
        <dbReference type="EMBL" id="CAG9863807.1"/>
    </source>
</evidence>
<dbReference type="EMBL" id="OU900100">
    <property type="protein sequence ID" value="CAG9863807.1"/>
    <property type="molecule type" value="Genomic_DNA"/>
</dbReference>
<reference evidence="4" key="1">
    <citation type="submission" date="2022-01" db="EMBL/GenBank/DDBJ databases">
        <authorList>
            <person name="King R."/>
        </authorList>
    </citation>
    <scope>NUCLEOTIDE SEQUENCE</scope>
</reference>
<keyword evidence="2" id="KW-1133">Transmembrane helix</keyword>
<name>A0A9N9XQS4_PHYSR</name>
<keyword evidence="2" id="KW-0472">Membrane</keyword>
<protein>
    <recommendedName>
        <fullName evidence="3">Calcium-activated chloride channel N-terminal domain-containing protein</fullName>
    </recommendedName>
</protein>
<organism evidence="4 5">
    <name type="scientific">Phyllotreta striolata</name>
    <name type="common">Striped flea beetle</name>
    <name type="synonym">Crioceris striolata</name>
    <dbReference type="NCBI Taxonomy" id="444603"/>
    <lineage>
        <taxon>Eukaryota</taxon>
        <taxon>Metazoa</taxon>
        <taxon>Ecdysozoa</taxon>
        <taxon>Arthropoda</taxon>
        <taxon>Hexapoda</taxon>
        <taxon>Insecta</taxon>
        <taxon>Pterygota</taxon>
        <taxon>Neoptera</taxon>
        <taxon>Endopterygota</taxon>
        <taxon>Coleoptera</taxon>
        <taxon>Polyphaga</taxon>
        <taxon>Cucujiformia</taxon>
        <taxon>Chrysomeloidea</taxon>
        <taxon>Chrysomelidae</taxon>
        <taxon>Galerucinae</taxon>
        <taxon>Alticini</taxon>
        <taxon>Phyllotreta</taxon>
    </lineage>
</organism>
<evidence type="ECO:0000313" key="5">
    <source>
        <dbReference type="Proteomes" id="UP001153712"/>
    </source>
</evidence>
<dbReference type="AlphaFoldDB" id="A0A9N9XQS4"/>
<feature type="region of interest" description="Disordered" evidence="1">
    <location>
        <begin position="1172"/>
        <end position="1197"/>
    </location>
</feature>
<dbReference type="OrthoDB" id="687730at2759"/>
<feature type="compositionally biased region" description="Polar residues" evidence="1">
    <location>
        <begin position="1173"/>
        <end position="1186"/>
    </location>
</feature>
<evidence type="ECO:0000256" key="1">
    <source>
        <dbReference type="SAM" id="MobiDB-lite"/>
    </source>
</evidence>
<evidence type="ECO:0000259" key="3">
    <source>
        <dbReference type="Pfam" id="PF08434"/>
    </source>
</evidence>
<dbReference type="InterPro" id="IPR013642">
    <property type="entry name" value="CLCA_N"/>
</dbReference>
<dbReference type="SUPFAM" id="SSF53300">
    <property type="entry name" value="vWA-like"/>
    <property type="match status" value="1"/>
</dbReference>
<keyword evidence="2" id="KW-0812">Transmembrane</keyword>
<proteinExistence type="predicted"/>
<dbReference type="Gene3D" id="3.40.50.410">
    <property type="entry name" value="von Willebrand factor, type A domain"/>
    <property type="match status" value="1"/>
</dbReference>
<sequence>MGFGLIDWKMSTGILLCAIVAFGLTGALELRNGAYEDLVIRVSDNVPQNECTTILTNIESTLTSASQYLFSALDSRAFLRSATVLLPSNWPDSCVASAVLSSSGEVPDVTVLPSDPARGGAWTQQSLGCGQPGDQIYLGFEELLRNDNNLGRKFVKEFAKYRYGVFDEEGYNNDPIYPMCYHDDQSRQEKVTGCSDLPLIDNGICSDKHAEYNLTKIVDEKARSSIMFTPIIPSISMFCDEGNHNRMAPTKHNFFCERRSVLDVIINHKDFSKNPQNTLAGNQITDTTPRIVYKKQNITRYVFVIENSKDMMLRESWSYLRLALRQWAGYVLPDSTEIGMVLSDPTQSTRALNIVPVKANGYDRFGINNRDKFYSAIPYTTSESLQKVCLHCAVTEAMNMLKEKNKTDGPANNVIVVIGTGMTVDNHMKTTIDALKKSKIKVATVNYPDINRANTLSLLASETGGADYTVFEQKLNVDTTLLTTYFELRNVLYDIVMKFSSKNQIDLPIEIHRKAITDDGRSSITGSFMLDPNMGEPAQFTFYTHNTITPLIKGLKLISPSHQIFSSRNDRLIDFKMITLNANISETGTWTYVVEPYPGNPQPHFIQVMATPRSLLSPVVRADFKIRRNTPTGPFLLLAEVKYGDLPILGAKVEITVTKPGANGSLPLRTKIELLDTGSGDPDITKGDGIYTKYFSAAEWGPGLYNFEVKASDNGNTAYTWSDNFKGNGAPCCGSAITSNGVQPLAPFQRVLPKRTIIISSEDISTANDFVVGRIGDLKAKILADELKARLSWTSPDMGGDSVSHYEIRYADSVFDILDNFETKARLWDYGQPFPLSPGSETSFTLDFNQKKELLDHTLYFAIKSYSKNTNSISGPISNWVRVLVNSPPPPPTVPPTYSSNDQSYWPNHGNSFDNEVAGPSISKSMPLSSNVIIAIGVVGTIIVLLIILSILYFVCKRKHVDNAKSLKDNAIKKDNLSTTVTIVPSSPQHNNSNNSTQTYVGQDMPDPHQIGVPINNYGYEDDTKKRYSLVHQQEQQLIEELKHHHQQRDNYEGVSVISNHSINRNQVLSPYNSWTASQLLHEHERRRSPMEGNMPGQEQMMCHQGLLINGDADHMGPMTDAYGQTHMPPPVPPLPVFSDSRYPPNYEVYECHPQAVQHVHPIYQSMQRREPFNQSLQGSLSSVNSGEKKKRNVTMV</sequence>
<dbReference type="Proteomes" id="UP001153712">
    <property type="component" value="Chromosome 7"/>
</dbReference>
<gene>
    <name evidence="4" type="ORF">PHYEVI_LOCUS10088</name>
</gene>
<dbReference type="GO" id="GO:0032991">
    <property type="term" value="C:protein-containing complex"/>
    <property type="evidence" value="ECO:0007669"/>
    <property type="project" value="UniProtKB-ARBA"/>
</dbReference>